<protein>
    <submittedName>
        <fullName evidence="2">Uncharacterized protein</fullName>
    </submittedName>
</protein>
<sequence length="71" mass="7334">MAAASPEHVYATGGVPGGHAPCGLLDARPERLALGSFSWSTVSGDSADGGMRLSRQHRSGLVGYAVQHRES</sequence>
<evidence type="ECO:0000313" key="2">
    <source>
        <dbReference type="EMBL" id="SCL51886.1"/>
    </source>
</evidence>
<gene>
    <name evidence="2" type="ORF">GA0070617_1913</name>
</gene>
<accession>A0A1C6UCW3</accession>
<name>A0A1C6UCW3_9ACTN</name>
<evidence type="ECO:0000313" key="3">
    <source>
        <dbReference type="Proteomes" id="UP000198937"/>
    </source>
</evidence>
<dbReference type="AlphaFoldDB" id="A0A1C6UCW3"/>
<dbReference type="RefSeq" id="WP_091435612.1">
    <property type="nucleotide sequence ID" value="NZ_BMMJ01000015.1"/>
</dbReference>
<dbReference type="EMBL" id="FMIA01000002">
    <property type="protein sequence ID" value="SCL51886.1"/>
    <property type="molecule type" value="Genomic_DNA"/>
</dbReference>
<proteinExistence type="predicted"/>
<reference evidence="2 3" key="1">
    <citation type="submission" date="2016-06" db="EMBL/GenBank/DDBJ databases">
        <authorList>
            <person name="Kjaerup R.B."/>
            <person name="Dalgaard T.S."/>
            <person name="Juul-Madsen H.R."/>
        </authorList>
    </citation>
    <scope>NUCLEOTIDE SEQUENCE [LARGE SCALE GENOMIC DNA]</scope>
    <source>
        <strain evidence="2 3">DSM 45577</strain>
    </source>
</reference>
<keyword evidence="3" id="KW-1185">Reference proteome</keyword>
<dbReference type="Proteomes" id="UP000198937">
    <property type="component" value="Unassembled WGS sequence"/>
</dbReference>
<feature type="region of interest" description="Disordered" evidence="1">
    <location>
        <begin position="1"/>
        <end position="20"/>
    </location>
</feature>
<evidence type="ECO:0000256" key="1">
    <source>
        <dbReference type="SAM" id="MobiDB-lite"/>
    </source>
</evidence>
<organism evidence="2 3">
    <name type="scientific">Micromonospora yangpuensis</name>
    <dbReference type="NCBI Taxonomy" id="683228"/>
    <lineage>
        <taxon>Bacteria</taxon>
        <taxon>Bacillati</taxon>
        <taxon>Actinomycetota</taxon>
        <taxon>Actinomycetes</taxon>
        <taxon>Micromonosporales</taxon>
        <taxon>Micromonosporaceae</taxon>
        <taxon>Micromonospora</taxon>
    </lineage>
</organism>